<evidence type="ECO:0000256" key="1">
    <source>
        <dbReference type="ARBA" id="ARBA00004123"/>
    </source>
</evidence>
<comment type="function">
    <text evidence="6">Component of the sequence-specific heterotrimeric transcription factor (NF-Y) which specifically recognizes a 5'-CCAAT-3' box motif found in the promoters of its target genes. NF-Y can function as both an activator and a repressor, depending on its interacting cofactors.</text>
</comment>
<evidence type="ECO:0000256" key="10">
    <source>
        <dbReference type="ARBA" id="ARBA00042333"/>
    </source>
</evidence>
<dbReference type="PANTHER" id="PTHR10252">
    <property type="entry name" value="HISTONE-LIKE TRANSCRIPTION FACTOR CCAAT-RELATED"/>
    <property type="match status" value="1"/>
</dbReference>
<dbReference type="AlphaFoldDB" id="A0A1D1W849"/>
<dbReference type="Gene3D" id="1.10.20.10">
    <property type="entry name" value="Histone, subunit A"/>
    <property type="match status" value="1"/>
</dbReference>
<evidence type="ECO:0000313" key="14">
    <source>
        <dbReference type="EMBL" id="GAV08438.1"/>
    </source>
</evidence>
<comment type="caution">
    <text evidence="14">The sequence shown here is derived from an EMBL/GenBank/DDBJ whole genome shotgun (WGS) entry which is preliminary data.</text>
</comment>
<evidence type="ECO:0000256" key="7">
    <source>
        <dbReference type="ARBA" id="ARBA00025911"/>
    </source>
</evidence>
<dbReference type="STRING" id="947166.A0A1D1W849"/>
<dbReference type="GO" id="GO:0016602">
    <property type="term" value="C:CCAAT-binding factor complex"/>
    <property type="evidence" value="ECO:0007669"/>
    <property type="project" value="TreeGrafter"/>
</dbReference>
<dbReference type="InterPro" id="IPR009072">
    <property type="entry name" value="Histone-fold"/>
</dbReference>
<dbReference type="EMBL" id="BDGG01000017">
    <property type="protein sequence ID" value="GAV08438.1"/>
    <property type="molecule type" value="Genomic_DNA"/>
</dbReference>
<evidence type="ECO:0000256" key="11">
    <source>
        <dbReference type="ARBA" id="ARBA00042663"/>
    </source>
</evidence>
<evidence type="ECO:0000313" key="15">
    <source>
        <dbReference type="Proteomes" id="UP000186922"/>
    </source>
</evidence>
<keyword evidence="4" id="KW-0804">Transcription</keyword>
<organism evidence="14 15">
    <name type="scientific">Ramazzottius varieornatus</name>
    <name type="common">Water bear</name>
    <name type="synonym">Tardigrade</name>
    <dbReference type="NCBI Taxonomy" id="947166"/>
    <lineage>
        <taxon>Eukaryota</taxon>
        <taxon>Metazoa</taxon>
        <taxon>Ecdysozoa</taxon>
        <taxon>Tardigrada</taxon>
        <taxon>Eutardigrada</taxon>
        <taxon>Parachela</taxon>
        <taxon>Hypsibioidea</taxon>
        <taxon>Ramazzottiidae</taxon>
        <taxon>Ramazzottius</taxon>
    </lineage>
</organism>
<dbReference type="GO" id="GO:0001228">
    <property type="term" value="F:DNA-binding transcription activator activity, RNA polymerase II-specific"/>
    <property type="evidence" value="ECO:0007669"/>
    <property type="project" value="TreeGrafter"/>
</dbReference>
<dbReference type="InterPro" id="IPR003958">
    <property type="entry name" value="CBFA_NFYB_domain"/>
</dbReference>
<reference evidence="14 15" key="1">
    <citation type="journal article" date="2016" name="Nat. Commun.">
        <title>Extremotolerant tardigrade genome and improved radiotolerance of human cultured cells by tardigrade-unique protein.</title>
        <authorList>
            <person name="Hashimoto T."/>
            <person name="Horikawa D.D."/>
            <person name="Saito Y."/>
            <person name="Kuwahara H."/>
            <person name="Kozuka-Hata H."/>
            <person name="Shin-I T."/>
            <person name="Minakuchi Y."/>
            <person name="Ohishi K."/>
            <person name="Motoyama A."/>
            <person name="Aizu T."/>
            <person name="Enomoto A."/>
            <person name="Kondo K."/>
            <person name="Tanaka S."/>
            <person name="Hara Y."/>
            <person name="Koshikawa S."/>
            <person name="Sagara H."/>
            <person name="Miura T."/>
            <person name="Yokobori S."/>
            <person name="Miyagawa K."/>
            <person name="Suzuki Y."/>
            <person name="Kubo T."/>
            <person name="Oyama M."/>
            <person name="Kohara Y."/>
            <person name="Fujiyama A."/>
            <person name="Arakawa K."/>
            <person name="Katayama T."/>
            <person name="Toyoda A."/>
            <person name="Kunieda T."/>
        </authorList>
    </citation>
    <scope>NUCLEOTIDE SEQUENCE [LARGE SCALE GENOMIC DNA]</scope>
    <source>
        <strain evidence="14 15">YOKOZUNA-1</strain>
    </source>
</reference>
<comment type="similarity">
    <text evidence="8">Belongs to the NFYC/HAP5 subunit family.</text>
</comment>
<keyword evidence="15" id="KW-1185">Reference proteome</keyword>
<gene>
    <name evidence="14" type="primary">RvY_18125-1</name>
    <name evidence="14" type="synonym">RvY_18125.1</name>
    <name evidence="14" type="ORF">RvY_18125</name>
</gene>
<dbReference type="CDD" id="cd22908">
    <property type="entry name" value="HFD_NFYC-like"/>
    <property type="match status" value="1"/>
</dbReference>
<evidence type="ECO:0000256" key="9">
    <source>
        <dbReference type="ARBA" id="ARBA00040590"/>
    </source>
</evidence>
<comment type="subunit">
    <text evidence="7">Heterotrimeric transcription factor composed of three components, NF-YA, NF-YB and NF-YC. NF-YB and NF-YC must interact and dimerize for NF-YA association and DNA binding.</text>
</comment>
<evidence type="ECO:0000256" key="12">
    <source>
        <dbReference type="SAM" id="MobiDB-lite"/>
    </source>
</evidence>
<dbReference type="Proteomes" id="UP000186922">
    <property type="component" value="Unassembled WGS sequence"/>
</dbReference>
<feature type="domain" description="Transcription factor CBF/NF-Y/archaeal histone" evidence="13">
    <location>
        <begin position="96"/>
        <end position="159"/>
    </location>
</feature>
<evidence type="ECO:0000256" key="4">
    <source>
        <dbReference type="ARBA" id="ARBA00023163"/>
    </source>
</evidence>
<dbReference type="SUPFAM" id="SSF47113">
    <property type="entry name" value="Histone-fold"/>
    <property type="match status" value="1"/>
</dbReference>
<name>A0A1D1W849_RAMVA</name>
<dbReference type="Pfam" id="PF00808">
    <property type="entry name" value="CBFD_NFYB_HMF"/>
    <property type="match status" value="1"/>
</dbReference>
<dbReference type="OrthoDB" id="1272441at2759"/>
<dbReference type="GO" id="GO:0000978">
    <property type="term" value="F:RNA polymerase II cis-regulatory region sequence-specific DNA binding"/>
    <property type="evidence" value="ECO:0007669"/>
    <property type="project" value="TreeGrafter"/>
</dbReference>
<dbReference type="FunFam" id="1.10.20.10:FF:000006">
    <property type="entry name" value="Nuclear transcription factor Y subunit gamma"/>
    <property type="match status" value="1"/>
</dbReference>
<evidence type="ECO:0000256" key="8">
    <source>
        <dbReference type="ARBA" id="ARBA00038129"/>
    </source>
</evidence>
<evidence type="ECO:0000256" key="5">
    <source>
        <dbReference type="ARBA" id="ARBA00023242"/>
    </source>
</evidence>
<keyword evidence="2" id="KW-0805">Transcription regulation</keyword>
<feature type="region of interest" description="Disordered" evidence="12">
    <location>
        <begin position="47"/>
        <end position="72"/>
    </location>
</feature>
<evidence type="ECO:0000259" key="13">
    <source>
        <dbReference type="Pfam" id="PF00808"/>
    </source>
</evidence>
<dbReference type="PANTHER" id="PTHR10252:SF8">
    <property type="entry name" value="NUCLEAR TRANSCRIPTION FACTOR Y SUBUNIT GAMMA"/>
    <property type="match status" value="1"/>
</dbReference>
<protein>
    <recommendedName>
        <fullName evidence="9">Nuclear transcription factor Y subunit gamma</fullName>
    </recommendedName>
    <alternativeName>
        <fullName evidence="10">CAAT box DNA-binding protein subunit C</fullName>
    </alternativeName>
    <alternativeName>
        <fullName evidence="11">Nuclear transcription factor Y subunit C</fullName>
    </alternativeName>
</protein>
<evidence type="ECO:0000256" key="3">
    <source>
        <dbReference type="ARBA" id="ARBA00023125"/>
    </source>
</evidence>
<accession>A0A1D1W849</accession>
<dbReference type="GO" id="GO:0046982">
    <property type="term" value="F:protein heterodimerization activity"/>
    <property type="evidence" value="ECO:0007669"/>
    <property type="project" value="InterPro"/>
</dbReference>
<evidence type="ECO:0000256" key="6">
    <source>
        <dbReference type="ARBA" id="ARBA00025263"/>
    </source>
</evidence>
<comment type="subcellular location">
    <subcellularLocation>
        <location evidence="1">Nucleus</location>
    </subcellularLocation>
</comment>
<proteinExistence type="inferred from homology"/>
<sequence length="317" mass="34109">MAASSGVTFSSLAQSLAGLPAGATLITADGTPVTLDGSQQLILQTSEAENDGAASGSHSTSTHDKEDSPENQLRTFWLRQMERIRAMKPEEFRHPELPLARIKKIMKLDEDVGMISSEAPVVLSKACEMFIEELTLRAWLQVEENKRRTLQRNDVASAVSKCDQFDFLIDIVPREEVRPKPPQPTKHSPRSVSEVQYYVQQGGHHVQASSVPVQTVQVNTSSQSSAAAPSNAGTSSVSEAATLPVMINSPAGDVQQANLTLTAQQLDAIRNYITNLGIPISASNQIVIQAPTQGGSQLQVSINPQQLQTQSAGSESD</sequence>
<evidence type="ECO:0000256" key="2">
    <source>
        <dbReference type="ARBA" id="ARBA00023015"/>
    </source>
</evidence>
<keyword evidence="3" id="KW-0238">DNA-binding</keyword>
<dbReference type="InterPro" id="IPR050568">
    <property type="entry name" value="Transcr_DNA_Rep_Reg"/>
</dbReference>
<keyword evidence="5" id="KW-0539">Nucleus</keyword>